<protein>
    <submittedName>
        <fullName evidence="1">Gliding motility protein RemB</fullName>
    </submittedName>
</protein>
<dbReference type="Proteomes" id="UP000322362">
    <property type="component" value="Unassembled WGS sequence"/>
</dbReference>
<keyword evidence="2" id="KW-1185">Reference proteome</keyword>
<dbReference type="EMBL" id="VTAV01000003">
    <property type="protein sequence ID" value="TYR36959.1"/>
    <property type="molecule type" value="Genomic_DNA"/>
</dbReference>
<reference evidence="1 2" key="1">
    <citation type="submission" date="2019-08" db="EMBL/GenBank/DDBJ databases">
        <title>Phlebobacter frassis gen. nov. sp. nov., a new member of family Sphingobacteriaceae isolated from sand fly rearing media.</title>
        <authorList>
            <person name="Kakumanu M.L."/>
            <person name="Marayati B.F."/>
            <person name="Wada-Katsumata A."/>
            <person name="Wasserberg G."/>
            <person name="Schal C."/>
            <person name="Apperson C.S."/>
            <person name="Ponnusamy L."/>
        </authorList>
    </citation>
    <scope>NUCLEOTIDE SEQUENCE [LARGE SCALE GENOMIC DNA]</scope>
    <source>
        <strain evidence="1 2">SSI9</strain>
    </source>
</reference>
<organism evidence="1 2">
    <name type="scientific">Sphingobacterium phlebotomi</name>
    <dbReference type="NCBI Taxonomy" id="2605433"/>
    <lineage>
        <taxon>Bacteria</taxon>
        <taxon>Pseudomonadati</taxon>
        <taxon>Bacteroidota</taxon>
        <taxon>Sphingobacteriia</taxon>
        <taxon>Sphingobacteriales</taxon>
        <taxon>Sphingobacteriaceae</taxon>
        <taxon>Sphingobacterium</taxon>
    </lineage>
</organism>
<dbReference type="RefSeq" id="WP_148918546.1">
    <property type="nucleotide sequence ID" value="NZ_VTAV01000003.1"/>
</dbReference>
<comment type="caution">
    <text evidence="1">The sequence shown here is derived from an EMBL/GenBank/DDBJ whole genome shotgun (WGS) entry which is preliminary data.</text>
</comment>
<dbReference type="AlphaFoldDB" id="A0A5D4HAW5"/>
<sequence>MKYTRIAFVVLAFLFAKTGLSQIHYQPYSYEQYQRNMTQIHGDSLAHTAVKPFIGTNIDARHEIGPRDTTRSWWYRKLFQEHLIEVAKDDHTFYLDFMPDFIMGAERGTNSKTLWTNTRGAQAGLSVNKKFSLFVSFYENQARYPSFIDSAARGIGNLPGQGYSKNINTGKYDWMNSTANMSYHFSDAFQVSVAYDKLHIGEGYRSVLVSDNPYNFTHARLSGTVGRWQYHSIWAYMNDLRNPRLADGDDPFSDRLGNGVKYGVFHYIDYLAGEKVSLGLFHSLIWAQNNQGAGGKANGGLGLNVKYQPWQKYIFYGQLYADDLSKFGFGSNDNHRTAFQLGGKTFDLFDVANLNVTAEYNQAAPYTYQHPNSRINYTSNGEALAHPRGANFREVLGIATYRWNRWEVYGQTMYARYGLDPTDARNVGVDLFKEEVTEEGFHIGQGNLNNLFYHEIRFSYVMNPKYNLRWELGLIDRRNKNTVTGDYHHATIFTFGLRSSFRTFQREYGD</sequence>
<name>A0A5D4HAW5_9SPHI</name>
<evidence type="ECO:0000313" key="2">
    <source>
        <dbReference type="Proteomes" id="UP000322362"/>
    </source>
</evidence>
<gene>
    <name evidence="1" type="ORF">FXV77_07210</name>
</gene>
<accession>A0A5D4HAW5</accession>
<evidence type="ECO:0000313" key="1">
    <source>
        <dbReference type="EMBL" id="TYR36959.1"/>
    </source>
</evidence>
<proteinExistence type="predicted"/>